<keyword evidence="3" id="KW-1185">Reference proteome</keyword>
<comment type="caution">
    <text evidence="2">The sequence shown here is derived from an EMBL/GenBank/DDBJ whole genome shotgun (WGS) entry which is preliminary data.</text>
</comment>
<gene>
    <name evidence="1" type="ORF">DPMN_009521</name>
    <name evidence="2" type="ORF">DPMN_009636</name>
</gene>
<reference evidence="2" key="1">
    <citation type="journal article" date="2019" name="bioRxiv">
        <title>The Genome of the Zebra Mussel, Dreissena polymorpha: A Resource for Invasive Species Research.</title>
        <authorList>
            <person name="McCartney M.A."/>
            <person name="Auch B."/>
            <person name="Kono T."/>
            <person name="Mallez S."/>
            <person name="Zhang Y."/>
            <person name="Obille A."/>
            <person name="Becker A."/>
            <person name="Abrahante J.E."/>
            <person name="Garbe J."/>
            <person name="Badalamenti J.P."/>
            <person name="Herman A."/>
            <person name="Mangelson H."/>
            <person name="Liachko I."/>
            <person name="Sullivan S."/>
            <person name="Sone E.D."/>
            <person name="Koren S."/>
            <person name="Silverstein K.A.T."/>
            <person name="Beckman K.B."/>
            <person name="Gohl D.M."/>
        </authorList>
    </citation>
    <scope>NUCLEOTIDE SEQUENCE</scope>
    <source>
        <strain evidence="2">Duluth1</strain>
        <tissue evidence="2">Whole animal</tissue>
    </source>
</reference>
<evidence type="ECO:0000313" key="3">
    <source>
        <dbReference type="Proteomes" id="UP000828390"/>
    </source>
</evidence>
<organism evidence="2 3">
    <name type="scientific">Dreissena polymorpha</name>
    <name type="common">Zebra mussel</name>
    <name type="synonym">Mytilus polymorpha</name>
    <dbReference type="NCBI Taxonomy" id="45954"/>
    <lineage>
        <taxon>Eukaryota</taxon>
        <taxon>Metazoa</taxon>
        <taxon>Spiralia</taxon>
        <taxon>Lophotrochozoa</taxon>
        <taxon>Mollusca</taxon>
        <taxon>Bivalvia</taxon>
        <taxon>Autobranchia</taxon>
        <taxon>Heteroconchia</taxon>
        <taxon>Euheterodonta</taxon>
        <taxon>Imparidentia</taxon>
        <taxon>Neoheterodontei</taxon>
        <taxon>Myida</taxon>
        <taxon>Dreissenoidea</taxon>
        <taxon>Dreissenidae</taxon>
        <taxon>Dreissena</taxon>
    </lineage>
</organism>
<protein>
    <submittedName>
        <fullName evidence="2">Uncharacterized protein</fullName>
    </submittedName>
</protein>
<evidence type="ECO:0000313" key="1">
    <source>
        <dbReference type="EMBL" id="KAH3885526.1"/>
    </source>
</evidence>
<name>A0A9D4N0T7_DREPO</name>
<accession>A0A9D4N0T7</accession>
<dbReference type="Proteomes" id="UP000828390">
    <property type="component" value="Unassembled WGS sequence"/>
</dbReference>
<reference evidence="2" key="2">
    <citation type="submission" date="2020-11" db="EMBL/GenBank/DDBJ databases">
        <authorList>
            <person name="McCartney M.A."/>
            <person name="Auch B."/>
            <person name="Kono T."/>
            <person name="Mallez S."/>
            <person name="Becker A."/>
            <person name="Gohl D.M."/>
            <person name="Silverstein K.A.T."/>
            <person name="Koren S."/>
            <person name="Bechman K.B."/>
            <person name="Herman A."/>
            <person name="Abrahante J.E."/>
            <person name="Garbe J."/>
        </authorList>
    </citation>
    <scope>NUCLEOTIDE SEQUENCE</scope>
    <source>
        <strain evidence="2">Duluth1</strain>
        <tissue evidence="2">Whole animal</tissue>
    </source>
</reference>
<dbReference type="AlphaFoldDB" id="A0A9D4N0T7"/>
<evidence type="ECO:0000313" key="2">
    <source>
        <dbReference type="EMBL" id="KAH3885641.1"/>
    </source>
</evidence>
<proteinExistence type="predicted"/>
<sequence>MATGPDNLWYDADAELSPDQTISGINQDIEYLPDQTISGINMDADKLRSRQPLIYTLTLHSHWSC</sequence>
<dbReference type="EMBL" id="JAIWYP010000001">
    <property type="protein sequence ID" value="KAH3885641.1"/>
    <property type="molecule type" value="Genomic_DNA"/>
</dbReference>
<dbReference type="EMBL" id="JAIWYP010000001">
    <property type="protein sequence ID" value="KAH3885526.1"/>
    <property type="molecule type" value="Genomic_DNA"/>
</dbReference>